<organism evidence="2">
    <name type="scientific">Oryza brachyantha</name>
    <name type="common">malo sina</name>
    <dbReference type="NCBI Taxonomy" id="4533"/>
    <lineage>
        <taxon>Eukaryota</taxon>
        <taxon>Viridiplantae</taxon>
        <taxon>Streptophyta</taxon>
        <taxon>Embryophyta</taxon>
        <taxon>Tracheophyta</taxon>
        <taxon>Spermatophyta</taxon>
        <taxon>Magnoliopsida</taxon>
        <taxon>Liliopsida</taxon>
        <taxon>Poales</taxon>
        <taxon>Poaceae</taxon>
        <taxon>BOP clade</taxon>
        <taxon>Oryzoideae</taxon>
        <taxon>Oryzeae</taxon>
        <taxon>Oryzinae</taxon>
        <taxon>Oryza</taxon>
    </lineage>
</organism>
<name>J3LPR2_ORYBR</name>
<keyword evidence="3" id="KW-1185">Reference proteome</keyword>
<feature type="region of interest" description="Disordered" evidence="1">
    <location>
        <begin position="1"/>
        <end position="27"/>
    </location>
</feature>
<evidence type="ECO:0000256" key="1">
    <source>
        <dbReference type="SAM" id="MobiDB-lite"/>
    </source>
</evidence>
<proteinExistence type="predicted"/>
<dbReference type="Gramene" id="OB03G30380.1">
    <property type="protein sequence ID" value="OB03G30380.1"/>
    <property type="gene ID" value="OB03G30380"/>
</dbReference>
<reference evidence="2" key="2">
    <citation type="submission" date="2013-04" db="UniProtKB">
        <authorList>
            <consortium name="EnsemblPlants"/>
        </authorList>
    </citation>
    <scope>IDENTIFICATION</scope>
</reference>
<dbReference type="Proteomes" id="UP000006038">
    <property type="component" value="Chromosome 3"/>
</dbReference>
<dbReference type="EnsemblPlants" id="OB03G30380.1">
    <property type="protein sequence ID" value="OB03G30380.1"/>
    <property type="gene ID" value="OB03G30380"/>
</dbReference>
<dbReference type="HOGENOM" id="CLU_1398284_0_0_1"/>
<sequence length="195" mass="20786">MPPLLHATSRAHAVARHCRASSTVPPMRAPRRIREHAPKPAMGHPNLAAPSPNLTSIGAIAESDLYRRFNPSAAGLRAPPGAATSLRAPLPPPGSRRVAIGRSWTQGAGAVPRPCCRLREDRRRPDLALVPCHTHVVDATPPRLPPVGPSAPPRRARAEDREGPPAAVLAPSRLCRRPPPGRGGEIIRELSPSQI</sequence>
<reference evidence="2" key="1">
    <citation type="journal article" date="2013" name="Nat. Commun.">
        <title>Whole-genome sequencing of Oryza brachyantha reveals mechanisms underlying Oryza genome evolution.</title>
        <authorList>
            <person name="Chen J."/>
            <person name="Huang Q."/>
            <person name="Gao D."/>
            <person name="Wang J."/>
            <person name="Lang Y."/>
            <person name="Liu T."/>
            <person name="Li B."/>
            <person name="Bai Z."/>
            <person name="Luis Goicoechea J."/>
            <person name="Liang C."/>
            <person name="Chen C."/>
            <person name="Zhang W."/>
            <person name="Sun S."/>
            <person name="Liao Y."/>
            <person name="Zhang X."/>
            <person name="Yang L."/>
            <person name="Song C."/>
            <person name="Wang M."/>
            <person name="Shi J."/>
            <person name="Liu G."/>
            <person name="Liu J."/>
            <person name="Zhou H."/>
            <person name="Zhou W."/>
            <person name="Yu Q."/>
            <person name="An N."/>
            <person name="Chen Y."/>
            <person name="Cai Q."/>
            <person name="Wang B."/>
            <person name="Liu B."/>
            <person name="Min J."/>
            <person name="Huang Y."/>
            <person name="Wu H."/>
            <person name="Li Z."/>
            <person name="Zhang Y."/>
            <person name="Yin Y."/>
            <person name="Song W."/>
            <person name="Jiang J."/>
            <person name="Jackson S.A."/>
            <person name="Wing R.A."/>
            <person name="Wang J."/>
            <person name="Chen M."/>
        </authorList>
    </citation>
    <scope>NUCLEOTIDE SEQUENCE [LARGE SCALE GENOMIC DNA]</scope>
    <source>
        <strain evidence="2">cv. IRGC 101232</strain>
    </source>
</reference>
<evidence type="ECO:0000313" key="2">
    <source>
        <dbReference type="EnsemblPlants" id="OB03G30380.1"/>
    </source>
</evidence>
<evidence type="ECO:0000313" key="3">
    <source>
        <dbReference type="Proteomes" id="UP000006038"/>
    </source>
</evidence>
<feature type="compositionally biased region" description="Pro residues" evidence="1">
    <location>
        <begin position="142"/>
        <end position="152"/>
    </location>
</feature>
<dbReference type="AlphaFoldDB" id="J3LPR2"/>
<accession>J3LPR2</accession>
<protein>
    <submittedName>
        <fullName evidence="2">Uncharacterized protein</fullName>
    </submittedName>
</protein>
<feature type="region of interest" description="Disordered" evidence="1">
    <location>
        <begin position="139"/>
        <end position="195"/>
    </location>
</feature>